<keyword evidence="3" id="KW-0964">Secreted</keyword>
<dbReference type="Pfam" id="PF12260">
    <property type="entry name" value="PIP49_C"/>
    <property type="match status" value="1"/>
</dbReference>
<evidence type="ECO:0000256" key="2">
    <source>
        <dbReference type="ARBA" id="ARBA00006338"/>
    </source>
</evidence>
<dbReference type="GO" id="GO:0005576">
    <property type="term" value="C:extracellular region"/>
    <property type="evidence" value="ECO:0007669"/>
    <property type="project" value="UniProtKB-SubCell"/>
</dbReference>
<feature type="transmembrane region" description="Helical" evidence="5">
    <location>
        <begin position="12"/>
        <end position="30"/>
    </location>
</feature>
<keyword evidence="8" id="KW-1185">Reference proteome</keyword>
<organism evidence="7 8">
    <name type="scientific">Vespula maculifrons</name>
    <name type="common">Eastern yellow jacket</name>
    <name type="synonym">Wasp</name>
    <dbReference type="NCBI Taxonomy" id="7453"/>
    <lineage>
        <taxon>Eukaryota</taxon>
        <taxon>Metazoa</taxon>
        <taxon>Ecdysozoa</taxon>
        <taxon>Arthropoda</taxon>
        <taxon>Hexapoda</taxon>
        <taxon>Insecta</taxon>
        <taxon>Pterygota</taxon>
        <taxon>Neoptera</taxon>
        <taxon>Endopterygota</taxon>
        <taxon>Hymenoptera</taxon>
        <taxon>Apocrita</taxon>
        <taxon>Aculeata</taxon>
        <taxon>Vespoidea</taxon>
        <taxon>Vespidae</taxon>
        <taxon>Vespinae</taxon>
        <taxon>Vespula</taxon>
    </lineage>
</organism>
<comment type="subcellular location">
    <subcellularLocation>
        <location evidence="1">Secreted</location>
    </subcellularLocation>
</comment>
<accession>A0ABD2AT37</accession>
<dbReference type="SUPFAM" id="SSF56112">
    <property type="entry name" value="Protein kinase-like (PK-like)"/>
    <property type="match status" value="1"/>
</dbReference>
<dbReference type="Proteomes" id="UP001607303">
    <property type="component" value="Unassembled WGS sequence"/>
</dbReference>
<proteinExistence type="inferred from homology"/>
<evidence type="ECO:0000256" key="5">
    <source>
        <dbReference type="SAM" id="Phobius"/>
    </source>
</evidence>
<evidence type="ECO:0000256" key="4">
    <source>
        <dbReference type="ARBA" id="ARBA00022729"/>
    </source>
</evidence>
<keyword evidence="5" id="KW-0812">Transmembrane</keyword>
<protein>
    <submittedName>
        <fullName evidence="7">Deleted in autism protein 1</fullName>
    </submittedName>
</protein>
<name>A0ABD2AT37_VESMC</name>
<dbReference type="InterPro" id="IPR022049">
    <property type="entry name" value="FAM69_kinase_dom"/>
</dbReference>
<dbReference type="PANTHER" id="PTHR32073:SF7">
    <property type="entry name" value="GH11358P"/>
    <property type="match status" value="1"/>
</dbReference>
<dbReference type="AlphaFoldDB" id="A0ABD2AT37"/>
<evidence type="ECO:0000313" key="8">
    <source>
        <dbReference type="Proteomes" id="UP001607303"/>
    </source>
</evidence>
<reference evidence="7 8" key="1">
    <citation type="journal article" date="2024" name="Ann. Entomol. Soc. Am.">
        <title>Genomic analyses of the southern and eastern yellowjacket wasps (Hymenoptera: Vespidae) reveal evolutionary signatures of social life.</title>
        <authorList>
            <person name="Catto M.A."/>
            <person name="Caine P.B."/>
            <person name="Orr S.E."/>
            <person name="Hunt B.G."/>
            <person name="Goodisman M.A.D."/>
        </authorList>
    </citation>
    <scope>NUCLEOTIDE SEQUENCE [LARGE SCALE GENOMIC DNA]</scope>
    <source>
        <strain evidence="7">232</strain>
        <tissue evidence="7">Head and thorax</tissue>
    </source>
</reference>
<dbReference type="InterPro" id="IPR020519">
    <property type="entry name" value="DIPK2A/B"/>
</dbReference>
<keyword evidence="5" id="KW-0472">Membrane</keyword>
<evidence type="ECO:0000259" key="6">
    <source>
        <dbReference type="Pfam" id="PF12260"/>
    </source>
</evidence>
<gene>
    <name evidence="7" type="ORF">V1477_018892</name>
</gene>
<keyword evidence="4" id="KW-0732">Signal</keyword>
<dbReference type="EMBL" id="JAYRBN010000113">
    <property type="protein sequence ID" value="KAL2723660.1"/>
    <property type="molecule type" value="Genomic_DNA"/>
</dbReference>
<evidence type="ECO:0000256" key="1">
    <source>
        <dbReference type="ARBA" id="ARBA00004613"/>
    </source>
</evidence>
<evidence type="ECO:0000313" key="7">
    <source>
        <dbReference type="EMBL" id="KAL2723660.1"/>
    </source>
</evidence>
<sequence>MILSYLYNIIKFKKCSLILMIGLFILYININININLPVERLCELHKCPACYGISECNYIKNINITLDDIFSLINYLFGVKNVFMGKYFENKVVLKKLAHTSELKAFDEMLCENRNLQFLCKDNLNINNHNFQLDFYELVKKKLAFNFMEDDNSLLRLCPNIRNIDILFHNLYLKNKELDSNIFYINLWTLVMINPEPLLLQILPESEGWPVPKYLGSCGRIIVEEYVGLPIVTYYDAPWIYRAKIVSSLLNAAYMFTFKSKDFGFYLTDISIDNIAINSDGIAKFIDLENIIVVDKNLLDKDKPATWHKIQENTIDLNCLNCFPFSSIDICNHRLSDHNYYAICQILLSPKTSDTLIPGGFLHDIPDNIVKQYPHLEHLIKQCAVYDQLQNRINKGQHLKILLDTIIEKNNKIGIYSFI</sequence>
<comment type="similarity">
    <text evidence="2">Belongs to the DIPK family.</text>
</comment>
<dbReference type="PANTHER" id="PTHR32073">
    <property type="entry name" value="GH11358P"/>
    <property type="match status" value="1"/>
</dbReference>
<feature type="domain" description="FAM69 protein-kinase" evidence="6">
    <location>
        <begin position="187"/>
        <end position="384"/>
    </location>
</feature>
<keyword evidence="5" id="KW-1133">Transmembrane helix</keyword>
<evidence type="ECO:0000256" key="3">
    <source>
        <dbReference type="ARBA" id="ARBA00022525"/>
    </source>
</evidence>
<dbReference type="InterPro" id="IPR011009">
    <property type="entry name" value="Kinase-like_dom_sf"/>
</dbReference>
<comment type="caution">
    <text evidence="7">The sequence shown here is derived from an EMBL/GenBank/DDBJ whole genome shotgun (WGS) entry which is preliminary data.</text>
</comment>